<gene>
    <name evidence="5" type="ORF">THAOC_19273</name>
</gene>
<dbReference type="SUPFAM" id="SSF56235">
    <property type="entry name" value="N-terminal nucleophile aminohydrolases (Ntn hydrolases)"/>
    <property type="match status" value="1"/>
</dbReference>
<organism evidence="5 6">
    <name type="scientific">Thalassiosira oceanica</name>
    <name type="common">Marine diatom</name>
    <dbReference type="NCBI Taxonomy" id="159749"/>
    <lineage>
        <taxon>Eukaryota</taxon>
        <taxon>Sar</taxon>
        <taxon>Stramenopiles</taxon>
        <taxon>Ochrophyta</taxon>
        <taxon>Bacillariophyta</taxon>
        <taxon>Coscinodiscophyceae</taxon>
        <taxon>Thalassiosirophycidae</taxon>
        <taxon>Thalassiosirales</taxon>
        <taxon>Thalassiosiraceae</taxon>
        <taxon>Thalassiosira</taxon>
    </lineage>
</organism>
<comment type="similarity">
    <text evidence="4">Belongs to the peptidase T1B family.</text>
</comment>
<dbReference type="InterPro" id="IPR029055">
    <property type="entry name" value="Ntn_hydrolases_N"/>
</dbReference>
<comment type="subcellular location">
    <subcellularLocation>
        <location evidence="4">Cytoplasm</location>
    </subcellularLocation>
    <subcellularLocation>
        <location evidence="4">Nucleus</location>
    </subcellularLocation>
</comment>
<keyword evidence="2 4" id="KW-0647">Proteasome</keyword>
<dbReference type="eggNOG" id="KOG0177">
    <property type="taxonomic scope" value="Eukaryota"/>
</dbReference>
<dbReference type="OrthoDB" id="268428at2759"/>
<name>K0S650_THAOC</name>
<proteinExistence type="inferred from homology"/>
<evidence type="ECO:0000313" key="5">
    <source>
        <dbReference type="EMBL" id="EJK60384.1"/>
    </source>
</evidence>
<comment type="function">
    <text evidence="4">Component of the proteasome, a multicatalytic proteinase complex which is characterized by its ability to cleave peptides with Arg, Phe, Tyr, Leu, and Glu adjacent to the leaving group at neutral or slightly basic pH. The proteasome has an ATP-dependent proteolytic activity.</text>
</comment>
<dbReference type="CDD" id="cd03758">
    <property type="entry name" value="proteasome_beta_type_2"/>
    <property type="match status" value="1"/>
</dbReference>
<dbReference type="InterPro" id="IPR035206">
    <property type="entry name" value="Proteasome_beta2"/>
</dbReference>
<dbReference type="GO" id="GO:0005634">
    <property type="term" value="C:nucleus"/>
    <property type="evidence" value="ECO:0007669"/>
    <property type="project" value="UniProtKB-SubCell"/>
</dbReference>
<dbReference type="Proteomes" id="UP000266841">
    <property type="component" value="Unassembled WGS sequence"/>
</dbReference>
<dbReference type="InterPro" id="IPR001353">
    <property type="entry name" value="Proteasome_sua/b"/>
</dbReference>
<evidence type="ECO:0000256" key="4">
    <source>
        <dbReference type="RuleBase" id="RU004203"/>
    </source>
</evidence>
<dbReference type="AlphaFoldDB" id="K0S650"/>
<dbReference type="EMBL" id="AGNL01021167">
    <property type="protein sequence ID" value="EJK60384.1"/>
    <property type="molecule type" value="Genomic_DNA"/>
</dbReference>
<evidence type="ECO:0000256" key="1">
    <source>
        <dbReference type="ARBA" id="ARBA00022490"/>
    </source>
</evidence>
<accession>K0S650</accession>
<evidence type="ECO:0000256" key="3">
    <source>
        <dbReference type="ARBA" id="ARBA00023242"/>
    </source>
</evidence>
<evidence type="ECO:0000313" key="6">
    <source>
        <dbReference type="Proteomes" id="UP000266841"/>
    </source>
</evidence>
<dbReference type="GO" id="GO:0010498">
    <property type="term" value="P:proteasomal protein catabolic process"/>
    <property type="evidence" value="ECO:0007669"/>
    <property type="project" value="InterPro"/>
</dbReference>
<dbReference type="GO" id="GO:0005839">
    <property type="term" value="C:proteasome core complex"/>
    <property type="evidence" value="ECO:0007669"/>
    <property type="project" value="InterPro"/>
</dbReference>
<dbReference type="Pfam" id="PF00227">
    <property type="entry name" value="Proteasome"/>
    <property type="match status" value="1"/>
</dbReference>
<comment type="subunit">
    <text evidence="4">Component of the proteasome complex.</text>
</comment>
<dbReference type="OMA" id="MKRDHDK"/>
<dbReference type="Gene3D" id="3.60.20.10">
    <property type="entry name" value="Glutamine Phosphoribosylpyrophosphate, subunit 1, domain 1"/>
    <property type="match status" value="1"/>
</dbReference>
<comment type="caution">
    <text evidence="5">The sequence shown here is derived from an EMBL/GenBank/DDBJ whole genome shotgun (WGS) entry which is preliminary data.</text>
</comment>
<evidence type="ECO:0000256" key="2">
    <source>
        <dbReference type="ARBA" id="ARBA00022942"/>
    </source>
</evidence>
<dbReference type="InterPro" id="IPR023333">
    <property type="entry name" value="Proteasome_suB-type"/>
</dbReference>
<keyword evidence="3 4" id="KW-0539">Nucleus</keyword>
<reference evidence="5 6" key="1">
    <citation type="journal article" date="2012" name="Genome Biol.">
        <title>Genome and low-iron response of an oceanic diatom adapted to chronic iron limitation.</title>
        <authorList>
            <person name="Lommer M."/>
            <person name="Specht M."/>
            <person name="Roy A.S."/>
            <person name="Kraemer L."/>
            <person name="Andreson R."/>
            <person name="Gutowska M.A."/>
            <person name="Wolf J."/>
            <person name="Bergner S.V."/>
            <person name="Schilhabel M.B."/>
            <person name="Klostermeier U.C."/>
            <person name="Beiko R.G."/>
            <person name="Rosenstiel P."/>
            <person name="Hippler M."/>
            <person name="Laroche J."/>
        </authorList>
    </citation>
    <scope>NUCLEOTIDE SEQUENCE [LARGE SCALE GENOMIC DNA]</scope>
    <source>
        <strain evidence="5 6">CCMP1005</strain>
    </source>
</reference>
<dbReference type="PANTHER" id="PTHR32194:SF2">
    <property type="entry name" value="PROTEASOME SUBUNIT BETA TYPE-1"/>
    <property type="match status" value="1"/>
</dbReference>
<keyword evidence="6" id="KW-1185">Reference proteome</keyword>
<protein>
    <recommendedName>
        <fullName evidence="4">Proteasome subunit beta</fullName>
    </recommendedName>
</protein>
<dbReference type="PANTHER" id="PTHR32194">
    <property type="entry name" value="METALLOPROTEASE TLDD"/>
    <property type="match status" value="1"/>
</dbReference>
<dbReference type="GO" id="GO:0005737">
    <property type="term" value="C:cytoplasm"/>
    <property type="evidence" value="ECO:0007669"/>
    <property type="project" value="UniProtKB-SubCell"/>
</dbReference>
<sequence length="266" mass="29416">MDTVFGVSYNGGGEEVDGLEWRPKPPDAKNPGDVGWLWALCCGGRREARCPVPLAPWCGTSICYSHSCCHLTLGSKHPVVLATDQVNARSILMYQQNLDKIAELSSHSAMGVSGPNCDLVNFSEYVSKNLKLIELSNDGQKLSTHAQANFCRGELAKAIRKGPYQVNIILGGYDEKKGGSMYVMDYMGSCVKQNYGAQGYASNFCLSIMDRDWDEGMNEEQAVKVVEHCIQELKMRFLINQSNFIIKVIDKEGVRTLKFDADPADN</sequence>
<keyword evidence="1 4" id="KW-0963">Cytoplasm</keyword>